<name>A0ACB8A596_9AGAM</name>
<evidence type="ECO:0000313" key="2">
    <source>
        <dbReference type="Proteomes" id="UP000790377"/>
    </source>
</evidence>
<organism evidence="1 2">
    <name type="scientific">Hygrophoropsis aurantiaca</name>
    <dbReference type="NCBI Taxonomy" id="72124"/>
    <lineage>
        <taxon>Eukaryota</taxon>
        <taxon>Fungi</taxon>
        <taxon>Dikarya</taxon>
        <taxon>Basidiomycota</taxon>
        <taxon>Agaricomycotina</taxon>
        <taxon>Agaricomycetes</taxon>
        <taxon>Agaricomycetidae</taxon>
        <taxon>Boletales</taxon>
        <taxon>Coniophorineae</taxon>
        <taxon>Hygrophoropsidaceae</taxon>
        <taxon>Hygrophoropsis</taxon>
    </lineage>
</organism>
<sequence length="260" mass="28868">MASSSSQPNTTLYINNLNDKVNKEELRLQLYALFTTYGKVIDIIASKGPKMKGQAFLVFTDLAAATTAMRACEGMVFYDKPLRINYAKSKSYATSRREDPNFVPPTSIHARQNAPPTGKITISTIDKRQRDEDTADGQPQPKRERSEEEDSDEEMEIDDDEETGQQARTSACMPSIQLSARLMCTNLPQEVTDDVLSVLFQQYKGFQTTQVAQAPTPNADGVKVKMAQVVFDSPELASTAKDALDGFTLKKGWKMSVAYI</sequence>
<dbReference type="Proteomes" id="UP000790377">
    <property type="component" value="Unassembled WGS sequence"/>
</dbReference>
<keyword evidence="2" id="KW-1185">Reference proteome</keyword>
<dbReference type="EMBL" id="MU267818">
    <property type="protein sequence ID" value="KAH7908495.1"/>
    <property type="molecule type" value="Genomic_DNA"/>
</dbReference>
<reference evidence="1" key="1">
    <citation type="journal article" date="2021" name="New Phytol.">
        <title>Evolutionary innovations through gain and loss of genes in the ectomycorrhizal Boletales.</title>
        <authorList>
            <person name="Wu G."/>
            <person name="Miyauchi S."/>
            <person name="Morin E."/>
            <person name="Kuo A."/>
            <person name="Drula E."/>
            <person name="Varga T."/>
            <person name="Kohler A."/>
            <person name="Feng B."/>
            <person name="Cao Y."/>
            <person name="Lipzen A."/>
            <person name="Daum C."/>
            <person name="Hundley H."/>
            <person name="Pangilinan J."/>
            <person name="Johnson J."/>
            <person name="Barry K."/>
            <person name="LaButti K."/>
            <person name="Ng V."/>
            <person name="Ahrendt S."/>
            <person name="Min B."/>
            <person name="Choi I.G."/>
            <person name="Park H."/>
            <person name="Plett J.M."/>
            <person name="Magnuson J."/>
            <person name="Spatafora J.W."/>
            <person name="Nagy L.G."/>
            <person name="Henrissat B."/>
            <person name="Grigoriev I.V."/>
            <person name="Yang Z.L."/>
            <person name="Xu J."/>
            <person name="Martin F.M."/>
        </authorList>
    </citation>
    <scope>NUCLEOTIDE SEQUENCE</scope>
    <source>
        <strain evidence="1">ATCC 28755</strain>
    </source>
</reference>
<gene>
    <name evidence="1" type="ORF">BJ138DRAFT_1174154</name>
</gene>
<comment type="caution">
    <text evidence="1">The sequence shown here is derived from an EMBL/GenBank/DDBJ whole genome shotgun (WGS) entry which is preliminary data.</text>
</comment>
<protein>
    <submittedName>
        <fullName evidence="1">Uncharacterized protein</fullName>
    </submittedName>
</protein>
<proteinExistence type="predicted"/>
<accession>A0ACB8A596</accession>
<evidence type="ECO:0000313" key="1">
    <source>
        <dbReference type="EMBL" id="KAH7908495.1"/>
    </source>
</evidence>